<feature type="transmembrane region" description="Helical" evidence="2">
    <location>
        <begin position="244"/>
        <end position="267"/>
    </location>
</feature>
<evidence type="ECO:0000313" key="4">
    <source>
        <dbReference type="Proteomes" id="UP001497453"/>
    </source>
</evidence>
<keyword evidence="4" id="KW-1185">Reference proteome</keyword>
<dbReference type="EMBL" id="OZ037949">
    <property type="protein sequence ID" value="CAL1711457.1"/>
    <property type="molecule type" value="Genomic_DNA"/>
</dbReference>
<feature type="transmembrane region" description="Helical" evidence="2">
    <location>
        <begin position="116"/>
        <end position="137"/>
    </location>
</feature>
<name>A0ABP1DW46_9APHY</name>
<accession>A0ABP1DW46</accession>
<feature type="transmembrane region" description="Helical" evidence="2">
    <location>
        <begin position="143"/>
        <end position="160"/>
    </location>
</feature>
<evidence type="ECO:0000256" key="1">
    <source>
        <dbReference type="SAM" id="MobiDB-lite"/>
    </source>
</evidence>
<keyword evidence="2" id="KW-0812">Transmembrane</keyword>
<sequence length="268" mass="29866">MNGHTRFLDEHRMAAEPIPLSRTQTGILLKAQTIDMSRIASEPPPDQTKRKWTQEDQDEEDAEKRRKAIKELVQSWMDRLQLISVITTFFAATEAQLLGLTTPDLDNRGNLQLSEAITNATLAGALLVHVYAGMSALSSHLKVLMHGQAILSFFAAFFLIRYRLKEATRAEIKIETGQVDSPRDIPIFTSNPHLETVGWFRRPQPPIHLLENCHTLCMWLAHIGFSLALTSVVCFSWARLPLGVSIFVSVGVGACSLASVVAFIASFR</sequence>
<feature type="transmembrane region" description="Helical" evidence="2">
    <location>
        <begin position="216"/>
        <end position="238"/>
    </location>
</feature>
<evidence type="ECO:0000313" key="3">
    <source>
        <dbReference type="EMBL" id="CAL1711457.1"/>
    </source>
</evidence>
<protein>
    <submittedName>
        <fullName evidence="3">Uncharacterized protein</fullName>
    </submittedName>
</protein>
<keyword evidence="2" id="KW-0472">Membrane</keyword>
<evidence type="ECO:0000256" key="2">
    <source>
        <dbReference type="SAM" id="Phobius"/>
    </source>
</evidence>
<dbReference type="Proteomes" id="UP001497453">
    <property type="component" value="Chromosome 6"/>
</dbReference>
<keyword evidence="2" id="KW-1133">Transmembrane helix</keyword>
<gene>
    <name evidence="3" type="ORF">GFSPODELE1_LOCUS8352</name>
</gene>
<reference evidence="4" key="1">
    <citation type="submission" date="2024-04" db="EMBL/GenBank/DDBJ databases">
        <authorList>
            <person name="Shaw F."/>
            <person name="Minotto A."/>
        </authorList>
    </citation>
    <scope>NUCLEOTIDE SEQUENCE [LARGE SCALE GENOMIC DNA]</scope>
</reference>
<proteinExistence type="predicted"/>
<feature type="region of interest" description="Disordered" evidence="1">
    <location>
        <begin position="35"/>
        <end position="63"/>
    </location>
</feature>
<organism evidence="3 4">
    <name type="scientific">Somion occarium</name>
    <dbReference type="NCBI Taxonomy" id="3059160"/>
    <lineage>
        <taxon>Eukaryota</taxon>
        <taxon>Fungi</taxon>
        <taxon>Dikarya</taxon>
        <taxon>Basidiomycota</taxon>
        <taxon>Agaricomycotina</taxon>
        <taxon>Agaricomycetes</taxon>
        <taxon>Polyporales</taxon>
        <taxon>Cerrenaceae</taxon>
        <taxon>Somion</taxon>
    </lineage>
</organism>